<dbReference type="HOGENOM" id="CLU_3215556_0_0_6"/>
<evidence type="ECO:0000313" key="2">
    <source>
        <dbReference type="Proteomes" id="UP000028681"/>
    </source>
</evidence>
<dbReference type="Proteomes" id="UP000028681">
    <property type="component" value="Chromosome"/>
</dbReference>
<sequence>MSLAPVAGAPFVAPQGAAPGVTLCLYSEFCRRRSQGAAESEKSC</sequence>
<proteinExistence type="predicted"/>
<name>A0A076LGY8_9GAMM</name>
<gene>
    <name evidence="1" type="ORF">ETEE_0882</name>
</gene>
<accession>A0A076LGY8</accession>
<evidence type="ECO:0000313" key="1">
    <source>
        <dbReference type="EMBL" id="AIJ07351.1"/>
    </source>
</evidence>
<protein>
    <submittedName>
        <fullName evidence="1">Uncharacterized protein</fullName>
    </submittedName>
</protein>
<dbReference type="AlphaFoldDB" id="A0A076LGY8"/>
<dbReference type="EMBL" id="CP006664">
    <property type="protein sequence ID" value="AIJ07351.1"/>
    <property type="molecule type" value="Genomic_DNA"/>
</dbReference>
<reference evidence="1 2" key="1">
    <citation type="journal article" date="2012" name="PLoS ONE">
        <title>Edwardsiella comparative phylogenomics reveal the new intra/inter-species taxonomic relationships, virulence evolution and niche adaptation mechanisms.</title>
        <authorList>
            <person name="Yang M."/>
            <person name="Lv Y."/>
            <person name="Xiao J."/>
            <person name="Wu H."/>
            <person name="Zheng H."/>
            <person name="Liu Q."/>
            <person name="Zhang Y."/>
            <person name="Wang Q."/>
        </authorList>
    </citation>
    <scope>NUCLEOTIDE SEQUENCE [LARGE SCALE GENOMIC DNA]</scope>
    <source>
        <strain evidence="2">080813</strain>
    </source>
</reference>
<organism evidence="1 2">
    <name type="scientific">Edwardsiella anguillarum ET080813</name>
    <dbReference type="NCBI Taxonomy" id="667120"/>
    <lineage>
        <taxon>Bacteria</taxon>
        <taxon>Pseudomonadati</taxon>
        <taxon>Pseudomonadota</taxon>
        <taxon>Gammaproteobacteria</taxon>
        <taxon>Enterobacterales</taxon>
        <taxon>Hafniaceae</taxon>
        <taxon>Edwardsiella</taxon>
    </lineage>
</organism>
<dbReference type="KEGG" id="ete:ETEE_0882"/>